<dbReference type="Proteomes" id="UP000002213">
    <property type="component" value="Chromosome"/>
</dbReference>
<evidence type="ECO:0000313" key="10">
    <source>
        <dbReference type="EMBL" id="ACU37187.1"/>
    </source>
</evidence>
<sequence>MSDAVALAGLVAERVGDRAAGWDLAGELPRELLVELGGLGVLCAQVGAPHGGLGLGSRENGELTASVGELCGSLRSVMTSQGMAAWTARRLGTAEQRERFLRRLTSGGLAAVGFSEPGAGSDLSAMTTTITDTGDGEVVVTGRKSWITAAHYADLLVVFGHYRGGASAVVVPADAPGVRVERVPNPSGCRAAGHSGITLDGVRVPAADVLGGTGLPLPLVVTAALTYGRVSVAWGCVGILRACLAAAVEHTTTREQGGGVLADHQLVARHLAELHVGEQVAARASEHASALWDANSPDLAVAAVQAKYLASREAAAGSGRAVQLLGSAGASDGHVVARAHRDAKLMEIIEGTSEICQLVLAQHVRSRAPRGLEQRGLDQRSHDQRSRTPLREQQP</sequence>
<proteinExistence type="inferred from homology"/>
<evidence type="ECO:0000256" key="4">
    <source>
        <dbReference type="ARBA" id="ARBA00022827"/>
    </source>
</evidence>
<accession>C6W8T8</accession>
<dbReference type="Gene3D" id="1.20.140.10">
    <property type="entry name" value="Butyryl-CoA Dehydrogenase, subunit A, domain 3"/>
    <property type="match status" value="1"/>
</dbReference>
<evidence type="ECO:0000256" key="3">
    <source>
        <dbReference type="ARBA" id="ARBA00022630"/>
    </source>
</evidence>
<name>C6W8T8_ACTMD</name>
<evidence type="ECO:0000256" key="2">
    <source>
        <dbReference type="ARBA" id="ARBA00009347"/>
    </source>
</evidence>
<dbReference type="SUPFAM" id="SSF47203">
    <property type="entry name" value="Acyl-CoA dehydrogenase C-terminal domain-like"/>
    <property type="match status" value="1"/>
</dbReference>
<dbReference type="SUPFAM" id="SSF56645">
    <property type="entry name" value="Acyl-CoA dehydrogenase NM domain-like"/>
    <property type="match status" value="1"/>
</dbReference>
<dbReference type="STRING" id="446462.Amir_3281"/>
<dbReference type="GO" id="GO:0003995">
    <property type="term" value="F:acyl-CoA dehydrogenase activity"/>
    <property type="evidence" value="ECO:0007669"/>
    <property type="project" value="TreeGrafter"/>
</dbReference>
<dbReference type="HOGENOM" id="CLU_018204_0_2_11"/>
<dbReference type="InterPro" id="IPR006091">
    <property type="entry name" value="Acyl-CoA_Oxase/DH_mid-dom"/>
</dbReference>
<dbReference type="InterPro" id="IPR046373">
    <property type="entry name" value="Acyl-CoA_Oxase/DH_mid-dom_sf"/>
</dbReference>
<evidence type="ECO:0000256" key="1">
    <source>
        <dbReference type="ARBA" id="ARBA00001974"/>
    </source>
</evidence>
<comment type="cofactor">
    <cofactor evidence="1 5">
        <name>FAD</name>
        <dbReference type="ChEBI" id="CHEBI:57692"/>
    </cofactor>
</comment>
<evidence type="ECO:0000256" key="6">
    <source>
        <dbReference type="SAM" id="MobiDB-lite"/>
    </source>
</evidence>
<dbReference type="InterPro" id="IPR009100">
    <property type="entry name" value="AcylCoA_DH/oxidase_NM_dom_sf"/>
</dbReference>
<feature type="domain" description="Acyl-CoA oxidase/dehydrogenase middle" evidence="8">
    <location>
        <begin position="111"/>
        <end position="202"/>
    </location>
</feature>
<dbReference type="RefSeq" id="WP_015802075.1">
    <property type="nucleotide sequence ID" value="NC_013093.1"/>
</dbReference>
<dbReference type="InterPro" id="IPR036250">
    <property type="entry name" value="AcylCo_DH-like_C"/>
</dbReference>
<evidence type="ECO:0000259" key="9">
    <source>
        <dbReference type="Pfam" id="PF02771"/>
    </source>
</evidence>
<feature type="domain" description="Acyl-CoA dehydrogenase/oxidase C-terminal" evidence="7">
    <location>
        <begin position="220"/>
        <end position="363"/>
    </location>
</feature>
<keyword evidence="3 5" id="KW-0285">Flavoprotein</keyword>
<keyword evidence="5" id="KW-0560">Oxidoreductase</keyword>
<dbReference type="CDD" id="cd00567">
    <property type="entry name" value="ACAD"/>
    <property type="match status" value="1"/>
</dbReference>
<dbReference type="Pfam" id="PF02771">
    <property type="entry name" value="Acyl-CoA_dh_N"/>
    <property type="match status" value="1"/>
</dbReference>
<feature type="compositionally biased region" description="Basic and acidic residues" evidence="6">
    <location>
        <begin position="370"/>
        <end position="395"/>
    </location>
</feature>
<dbReference type="OrthoDB" id="9802447at2"/>
<comment type="similarity">
    <text evidence="2 5">Belongs to the acyl-CoA dehydrogenase family.</text>
</comment>
<dbReference type="AlphaFoldDB" id="C6W8T8"/>
<dbReference type="EMBL" id="CP001630">
    <property type="protein sequence ID" value="ACU37187.1"/>
    <property type="molecule type" value="Genomic_DNA"/>
</dbReference>
<dbReference type="PANTHER" id="PTHR43884">
    <property type="entry name" value="ACYL-COA DEHYDROGENASE"/>
    <property type="match status" value="1"/>
</dbReference>
<organism evidence="10 11">
    <name type="scientific">Actinosynnema mirum (strain ATCC 29888 / DSM 43827 / JCM 3225 / NBRC 14064 / NCIMB 13271 / NRRL B-12336 / IMRU 3971 / 101)</name>
    <dbReference type="NCBI Taxonomy" id="446462"/>
    <lineage>
        <taxon>Bacteria</taxon>
        <taxon>Bacillati</taxon>
        <taxon>Actinomycetota</taxon>
        <taxon>Actinomycetes</taxon>
        <taxon>Pseudonocardiales</taxon>
        <taxon>Pseudonocardiaceae</taxon>
        <taxon>Actinosynnema</taxon>
    </lineage>
</organism>
<dbReference type="KEGG" id="ami:Amir_3281"/>
<feature type="region of interest" description="Disordered" evidence="6">
    <location>
        <begin position="369"/>
        <end position="395"/>
    </location>
</feature>
<keyword evidence="4 5" id="KW-0274">FAD</keyword>
<evidence type="ECO:0000259" key="7">
    <source>
        <dbReference type="Pfam" id="PF00441"/>
    </source>
</evidence>
<evidence type="ECO:0000259" key="8">
    <source>
        <dbReference type="Pfam" id="PF02770"/>
    </source>
</evidence>
<dbReference type="Gene3D" id="1.10.540.10">
    <property type="entry name" value="Acyl-CoA dehydrogenase/oxidase, N-terminal domain"/>
    <property type="match status" value="1"/>
</dbReference>
<evidence type="ECO:0000313" key="11">
    <source>
        <dbReference type="Proteomes" id="UP000002213"/>
    </source>
</evidence>
<dbReference type="InterPro" id="IPR037069">
    <property type="entry name" value="AcylCoA_DH/ox_N_sf"/>
</dbReference>
<gene>
    <name evidence="10" type="ordered locus">Amir_3281</name>
</gene>
<dbReference type="GO" id="GO:0050660">
    <property type="term" value="F:flavin adenine dinucleotide binding"/>
    <property type="evidence" value="ECO:0007669"/>
    <property type="project" value="InterPro"/>
</dbReference>
<dbReference type="Gene3D" id="2.40.110.10">
    <property type="entry name" value="Butyryl-CoA Dehydrogenase, subunit A, domain 2"/>
    <property type="match status" value="1"/>
</dbReference>
<dbReference type="InterPro" id="IPR009075">
    <property type="entry name" value="AcylCo_DH/oxidase_C"/>
</dbReference>
<dbReference type="Pfam" id="PF02770">
    <property type="entry name" value="Acyl-CoA_dh_M"/>
    <property type="match status" value="1"/>
</dbReference>
<dbReference type="PANTHER" id="PTHR43884:SF12">
    <property type="entry name" value="ISOVALERYL-COA DEHYDROGENASE, MITOCHONDRIAL-RELATED"/>
    <property type="match status" value="1"/>
</dbReference>
<keyword evidence="11" id="KW-1185">Reference proteome</keyword>
<dbReference type="eggNOG" id="COG1960">
    <property type="taxonomic scope" value="Bacteria"/>
</dbReference>
<dbReference type="Pfam" id="PF00441">
    <property type="entry name" value="Acyl-CoA_dh_1"/>
    <property type="match status" value="1"/>
</dbReference>
<reference evidence="10 11" key="1">
    <citation type="journal article" date="2009" name="Stand. Genomic Sci.">
        <title>Complete genome sequence of Actinosynnema mirum type strain (101).</title>
        <authorList>
            <person name="Land M."/>
            <person name="Lapidus A."/>
            <person name="Mayilraj S."/>
            <person name="Chen F."/>
            <person name="Copeland A."/>
            <person name="Del Rio T.G."/>
            <person name="Nolan M."/>
            <person name="Lucas S."/>
            <person name="Tice H."/>
            <person name="Cheng J.F."/>
            <person name="Chertkov O."/>
            <person name="Bruce D."/>
            <person name="Goodwin L."/>
            <person name="Pitluck S."/>
            <person name="Rohde M."/>
            <person name="Goker M."/>
            <person name="Pati A."/>
            <person name="Ivanova N."/>
            <person name="Mavromatis K."/>
            <person name="Chen A."/>
            <person name="Palaniappan K."/>
            <person name="Hauser L."/>
            <person name="Chang Y.J."/>
            <person name="Jeffries C.C."/>
            <person name="Brettin T."/>
            <person name="Detter J.C."/>
            <person name="Han C."/>
            <person name="Chain P."/>
            <person name="Tindall B.J."/>
            <person name="Bristow J."/>
            <person name="Eisen J.A."/>
            <person name="Markowitz V."/>
            <person name="Hugenholtz P."/>
            <person name="Kyrpides N.C."/>
            <person name="Klenk H.P."/>
        </authorList>
    </citation>
    <scope>NUCLEOTIDE SEQUENCE [LARGE SCALE GENOMIC DNA]</scope>
    <source>
        <strain evidence="11">ATCC 29888 / DSM 43827 / JCM 3225 / NBRC 14064 / NCIMB 13271 / NRRL B-12336 / IMRU 3971 / 101</strain>
    </source>
</reference>
<dbReference type="InterPro" id="IPR013786">
    <property type="entry name" value="AcylCoA_DH/ox_N"/>
</dbReference>
<evidence type="ECO:0000256" key="5">
    <source>
        <dbReference type="RuleBase" id="RU362125"/>
    </source>
</evidence>
<feature type="domain" description="Acyl-CoA dehydrogenase/oxidase N-terminal" evidence="9">
    <location>
        <begin position="10"/>
        <end position="107"/>
    </location>
</feature>
<protein>
    <submittedName>
        <fullName evidence="10">Acyl-CoA dehydrogenase domain protein</fullName>
    </submittedName>
</protein>